<feature type="transmembrane region" description="Helical" evidence="6">
    <location>
        <begin position="510"/>
        <end position="531"/>
    </location>
</feature>
<comment type="similarity">
    <text evidence="2 6">Belongs to the CTL (choline transporter-like) family.</text>
</comment>
<dbReference type="Gramene" id="Pp3c15_6240V3.3">
    <property type="protein sequence ID" value="Pp3c15_6240V3.3"/>
    <property type="gene ID" value="Pp3c15_6240"/>
</dbReference>
<dbReference type="GO" id="GO:0022857">
    <property type="term" value="F:transmembrane transporter activity"/>
    <property type="evidence" value="ECO:0000318"/>
    <property type="project" value="GO_Central"/>
</dbReference>
<proteinExistence type="inferred from homology"/>
<dbReference type="RefSeq" id="XP_073395147.1">
    <property type="nucleotide sequence ID" value="XM_073539046.1"/>
</dbReference>
<dbReference type="Gramene" id="Pp3c15_6240V3.2">
    <property type="protein sequence ID" value="Pp3c15_6240V3.2"/>
    <property type="gene ID" value="Pp3c15_6240"/>
</dbReference>
<dbReference type="OrthoDB" id="420519at2759"/>
<feature type="transmembrane region" description="Helical" evidence="6">
    <location>
        <begin position="478"/>
        <end position="498"/>
    </location>
</feature>
<dbReference type="GO" id="GO:0016020">
    <property type="term" value="C:membrane"/>
    <property type="evidence" value="ECO:0000318"/>
    <property type="project" value="GO_Central"/>
</dbReference>
<gene>
    <name evidence="8" type="primary">LOC112292573</name>
    <name evidence="7" type="ORF">PHYPA_019402</name>
</gene>
<reference evidence="7 9" key="2">
    <citation type="journal article" date="2018" name="Plant J.">
        <title>The Physcomitrella patens chromosome-scale assembly reveals moss genome structure and evolution.</title>
        <authorList>
            <person name="Lang D."/>
            <person name="Ullrich K.K."/>
            <person name="Murat F."/>
            <person name="Fuchs J."/>
            <person name="Jenkins J."/>
            <person name="Haas F.B."/>
            <person name="Piednoel M."/>
            <person name="Gundlach H."/>
            <person name="Van Bel M."/>
            <person name="Meyberg R."/>
            <person name="Vives C."/>
            <person name="Morata J."/>
            <person name="Symeonidi A."/>
            <person name="Hiss M."/>
            <person name="Muchero W."/>
            <person name="Kamisugi Y."/>
            <person name="Saleh O."/>
            <person name="Blanc G."/>
            <person name="Decker E.L."/>
            <person name="van Gessel N."/>
            <person name="Grimwood J."/>
            <person name="Hayes R.D."/>
            <person name="Graham S.W."/>
            <person name="Gunter L.E."/>
            <person name="McDaniel S.F."/>
            <person name="Hoernstein S.N.W."/>
            <person name="Larsson A."/>
            <person name="Li F.W."/>
            <person name="Perroud P.F."/>
            <person name="Phillips J."/>
            <person name="Ranjan P."/>
            <person name="Rokshar D.S."/>
            <person name="Rothfels C.J."/>
            <person name="Schneider L."/>
            <person name="Shu S."/>
            <person name="Stevenson D.W."/>
            <person name="Thummler F."/>
            <person name="Tillich M."/>
            <person name="Villarreal Aguilar J.C."/>
            <person name="Widiez T."/>
            <person name="Wong G.K."/>
            <person name="Wymore A."/>
            <person name="Zhang Y."/>
            <person name="Zimmer A.D."/>
            <person name="Quatrano R.S."/>
            <person name="Mayer K.F.X."/>
            <person name="Goodstein D."/>
            <person name="Casacuberta J.M."/>
            <person name="Vandepoele K."/>
            <person name="Reski R."/>
            <person name="Cuming A.C."/>
            <person name="Tuskan G.A."/>
            <person name="Maumus F."/>
            <person name="Salse J."/>
            <person name="Schmutz J."/>
            <person name="Rensing S.A."/>
        </authorList>
    </citation>
    <scope>NUCLEOTIDE SEQUENCE [LARGE SCALE GENOMIC DNA]</scope>
    <source>
        <strain evidence="8 9">cv. Gransden 2004</strain>
    </source>
</reference>
<name>A9TQR9_PHYPA</name>
<keyword evidence="4 6" id="KW-1133">Transmembrane helix</keyword>
<dbReference type="Gramene" id="Pp3c15_6240V3.6">
    <property type="protein sequence ID" value="Pp3c15_6240V3.6"/>
    <property type="gene ID" value="Pp3c15_6240"/>
</dbReference>
<dbReference type="PANTHER" id="PTHR12385:SF98">
    <property type="entry name" value="CHOLINE TRANSPORTER-LIKE PROTEIN"/>
    <property type="match status" value="1"/>
</dbReference>
<dbReference type="Gramene" id="Pp3c15_6240V3.1">
    <property type="protein sequence ID" value="Pp3c15_6240V3.1"/>
    <property type="gene ID" value="Pp3c15_6240"/>
</dbReference>
<keyword evidence="3 6" id="KW-0812">Transmembrane</keyword>
<dbReference type="Pfam" id="PF04515">
    <property type="entry name" value="Choline_transpo"/>
    <property type="match status" value="1"/>
</dbReference>
<feature type="transmembrane region" description="Helical" evidence="6">
    <location>
        <begin position="152"/>
        <end position="174"/>
    </location>
</feature>
<evidence type="ECO:0000313" key="8">
    <source>
        <dbReference type="EnsemblPlants" id="Pp3c15_6240V3.1"/>
    </source>
</evidence>
<reference evidence="8" key="3">
    <citation type="submission" date="2020-12" db="UniProtKB">
        <authorList>
            <consortium name="EnsemblPlants"/>
        </authorList>
    </citation>
    <scope>IDENTIFICATION</scope>
</reference>
<dbReference type="EnsemblPlants" id="Pp3c15_6240V3.4">
    <property type="protein sequence ID" value="Pp3c15_6240V3.4"/>
    <property type="gene ID" value="Pp3c15_6240"/>
</dbReference>
<comment type="subcellular location">
    <subcellularLocation>
        <location evidence="6">Cell membrane</location>
        <topology evidence="6">Multi-pass membrane protein</topology>
    </subcellularLocation>
    <subcellularLocation>
        <location evidence="1">Membrane</location>
        <topology evidence="1">Multi-pass membrane protein</topology>
    </subcellularLocation>
</comment>
<dbReference type="RefSeq" id="XP_024396952.1">
    <property type="nucleotide sequence ID" value="XM_024541184.2"/>
</dbReference>
<dbReference type="KEGG" id="ppp:112292573"/>
<evidence type="ECO:0000313" key="9">
    <source>
        <dbReference type="Proteomes" id="UP000006727"/>
    </source>
</evidence>
<feature type="transmembrane region" description="Helical" evidence="6">
    <location>
        <begin position="65"/>
        <end position="87"/>
    </location>
</feature>
<dbReference type="RefSeq" id="XP_024396951.1">
    <property type="nucleotide sequence ID" value="XM_024541183.2"/>
</dbReference>
<feature type="transmembrane region" description="Helical" evidence="6">
    <location>
        <begin position="181"/>
        <end position="200"/>
    </location>
</feature>
<organism evidence="7">
    <name type="scientific">Physcomitrium patens</name>
    <name type="common">Spreading-leaved earth moss</name>
    <name type="synonym">Physcomitrella patens</name>
    <dbReference type="NCBI Taxonomy" id="3218"/>
    <lineage>
        <taxon>Eukaryota</taxon>
        <taxon>Viridiplantae</taxon>
        <taxon>Streptophyta</taxon>
        <taxon>Embryophyta</taxon>
        <taxon>Bryophyta</taxon>
        <taxon>Bryophytina</taxon>
        <taxon>Bryopsida</taxon>
        <taxon>Funariidae</taxon>
        <taxon>Funariales</taxon>
        <taxon>Funariaceae</taxon>
        <taxon>Physcomitrium</taxon>
    </lineage>
</organism>
<evidence type="ECO:0000256" key="6">
    <source>
        <dbReference type="RuleBase" id="RU368066"/>
    </source>
</evidence>
<dbReference type="InterPro" id="IPR007603">
    <property type="entry name" value="Choline_transptr-like"/>
</dbReference>
<comment type="function">
    <text evidence="6">Choline transporter.</text>
</comment>
<dbReference type="GeneID" id="112292573"/>
<evidence type="ECO:0000256" key="4">
    <source>
        <dbReference type="ARBA" id="ARBA00022989"/>
    </source>
</evidence>
<dbReference type="PaxDb" id="3218-PP1S291_32V6.5"/>
<evidence type="ECO:0000313" key="7">
    <source>
        <dbReference type="EMBL" id="PNR39124.1"/>
    </source>
</evidence>
<dbReference type="Gramene" id="Pp3c15_6240V3.4">
    <property type="protein sequence ID" value="Pp3c15_6240V3.4"/>
    <property type="gene ID" value="Pp3c15_6240"/>
</dbReference>
<dbReference type="RefSeq" id="XP_024396947.1">
    <property type="nucleotide sequence ID" value="XM_024541179.2"/>
</dbReference>
<accession>A9TQR9</accession>
<dbReference type="Proteomes" id="UP000006727">
    <property type="component" value="Chromosome 15"/>
</dbReference>
<dbReference type="OMA" id="FWFVACT"/>
<dbReference type="eggNOG" id="KOG1362">
    <property type="taxonomic scope" value="Eukaryota"/>
</dbReference>
<dbReference type="AlphaFoldDB" id="A9TQR9"/>
<dbReference type="Gramene" id="Pp3c15_6240V3.7">
    <property type="protein sequence ID" value="Pp3c15_6240V3.7"/>
    <property type="gene ID" value="Pp3c15_6240"/>
</dbReference>
<evidence type="ECO:0000256" key="2">
    <source>
        <dbReference type="ARBA" id="ARBA00007168"/>
    </source>
</evidence>
<dbReference type="Gramene" id="Pp3c15_6240V3.5">
    <property type="protein sequence ID" value="Pp3c15_6240V3.5"/>
    <property type="gene ID" value="Pp3c15_6240"/>
</dbReference>
<dbReference type="PANTHER" id="PTHR12385">
    <property type="entry name" value="CHOLINE TRANSPORTER-LIKE (SLC FAMILY 44)"/>
    <property type="match status" value="1"/>
</dbReference>
<dbReference type="GO" id="GO:0055085">
    <property type="term" value="P:transmembrane transport"/>
    <property type="evidence" value="ECO:0000318"/>
    <property type="project" value="GO_Central"/>
</dbReference>
<dbReference type="EnsemblPlants" id="Pp3c15_6240V3.7">
    <property type="protein sequence ID" value="Pp3c15_6240V3.7"/>
    <property type="gene ID" value="Pp3c15_6240"/>
</dbReference>
<evidence type="ECO:0000256" key="3">
    <source>
        <dbReference type="ARBA" id="ARBA00022692"/>
    </source>
</evidence>
<dbReference type="RefSeq" id="XP_024396944.1">
    <property type="nucleotide sequence ID" value="XM_024541176.2"/>
</dbReference>
<evidence type="ECO:0000256" key="1">
    <source>
        <dbReference type="ARBA" id="ARBA00004141"/>
    </source>
</evidence>
<dbReference type="EnsemblPlants" id="Pp3c15_6240V3.1">
    <property type="protein sequence ID" value="Pp3c15_6240V3.1"/>
    <property type="gene ID" value="Pp3c15_6240"/>
</dbReference>
<dbReference type="GO" id="GO:0005886">
    <property type="term" value="C:plasma membrane"/>
    <property type="evidence" value="ECO:0007669"/>
    <property type="project" value="UniProtKB-SubCell"/>
</dbReference>
<feature type="transmembrane region" description="Helical" evidence="6">
    <location>
        <begin position="220"/>
        <end position="241"/>
    </location>
</feature>
<dbReference type="RefSeq" id="XP_024396948.1">
    <property type="nucleotide sequence ID" value="XM_024541180.2"/>
</dbReference>
<evidence type="ECO:0000256" key="5">
    <source>
        <dbReference type="ARBA" id="ARBA00023136"/>
    </source>
</evidence>
<protein>
    <recommendedName>
        <fullName evidence="6">Choline transporter-like protein</fullName>
    </recommendedName>
</protein>
<dbReference type="RefSeq" id="XP_073395146.1">
    <property type="nucleotide sequence ID" value="XM_073539045.1"/>
</dbReference>
<dbReference type="EnsemblPlants" id="Pp3c15_6240V3.3">
    <property type="protein sequence ID" value="Pp3c15_6240V3.3"/>
    <property type="gene ID" value="Pp3c15_6240"/>
</dbReference>
<dbReference type="EnsemblPlants" id="Pp3c15_6240V3.5">
    <property type="protein sequence ID" value="Pp3c15_6240V3.5"/>
    <property type="gene ID" value="Pp3c15_6240"/>
</dbReference>
<feature type="transmembrane region" description="Helical" evidence="6">
    <location>
        <begin position="374"/>
        <end position="400"/>
    </location>
</feature>
<dbReference type="EnsemblPlants" id="Pp3c15_6240V3.2">
    <property type="protein sequence ID" value="Pp3c15_6240V3.2"/>
    <property type="gene ID" value="Pp3c15_6240"/>
</dbReference>
<dbReference type="EnsemblPlants" id="Pp3c15_6240V3.6">
    <property type="protein sequence ID" value="Pp3c15_6240V3.6"/>
    <property type="gene ID" value="Pp3c15_6240"/>
</dbReference>
<feature type="transmembrane region" description="Helical" evidence="6">
    <location>
        <begin position="262"/>
        <end position="290"/>
    </location>
</feature>
<dbReference type="EMBL" id="ABEU02000015">
    <property type="protein sequence ID" value="PNR39124.1"/>
    <property type="molecule type" value="Genomic_DNA"/>
</dbReference>
<reference evidence="7 9" key="1">
    <citation type="journal article" date="2008" name="Science">
        <title>The Physcomitrella genome reveals evolutionary insights into the conquest of land by plants.</title>
        <authorList>
            <person name="Rensing S."/>
            <person name="Lang D."/>
            <person name="Zimmer A."/>
            <person name="Terry A."/>
            <person name="Salamov A."/>
            <person name="Shapiro H."/>
            <person name="Nishiyama T."/>
            <person name="Perroud P.-F."/>
            <person name="Lindquist E."/>
            <person name="Kamisugi Y."/>
            <person name="Tanahashi T."/>
            <person name="Sakakibara K."/>
            <person name="Fujita T."/>
            <person name="Oishi K."/>
            <person name="Shin-I T."/>
            <person name="Kuroki Y."/>
            <person name="Toyoda A."/>
            <person name="Suzuki Y."/>
            <person name="Hashimoto A."/>
            <person name="Yamaguchi K."/>
            <person name="Sugano A."/>
            <person name="Kohara Y."/>
            <person name="Fujiyama A."/>
            <person name="Anterola A."/>
            <person name="Aoki S."/>
            <person name="Ashton N."/>
            <person name="Barbazuk W.B."/>
            <person name="Barker E."/>
            <person name="Bennetzen J."/>
            <person name="Bezanilla M."/>
            <person name="Blankenship R."/>
            <person name="Cho S.H."/>
            <person name="Dutcher S."/>
            <person name="Estelle M."/>
            <person name="Fawcett J.A."/>
            <person name="Gundlach H."/>
            <person name="Hanada K."/>
            <person name="Heyl A."/>
            <person name="Hicks K.A."/>
            <person name="Hugh J."/>
            <person name="Lohr M."/>
            <person name="Mayer K."/>
            <person name="Melkozernov A."/>
            <person name="Murata T."/>
            <person name="Nelson D."/>
            <person name="Pils B."/>
            <person name="Prigge M."/>
            <person name="Reiss B."/>
            <person name="Renner T."/>
            <person name="Rombauts S."/>
            <person name="Rushton P."/>
            <person name="Sanderfoot A."/>
            <person name="Schween G."/>
            <person name="Shiu S.-H."/>
            <person name="Stueber K."/>
            <person name="Theodoulou F.L."/>
            <person name="Tu H."/>
            <person name="Van de Peer Y."/>
            <person name="Verrier P.J."/>
            <person name="Waters E."/>
            <person name="Wood A."/>
            <person name="Yang L."/>
            <person name="Cove D."/>
            <person name="Cuming A."/>
            <person name="Hasebe M."/>
            <person name="Lucas S."/>
            <person name="Mishler D.B."/>
            <person name="Reski R."/>
            <person name="Grigoriev I."/>
            <person name="Quatrano R.S."/>
            <person name="Boore J.L."/>
        </authorList>
    </citation>
    <scope>NUCLEOTIDE SEQUENCE [LARGE SCALE GENOMIC DNA]</scope>
    <source>
        <strain evidence="8 9">cv. Gransden 2004</strain>
    </source>
</reference>
<keyword evidence="5 6" id="KW-0472">Membrane</keyword>
<dbReference type="HOGENOM" id="CLU_493831_0_0_1"/>
<dbReference type="FunCoup" id="A9TQR9">
    <property type="interactions" value="561"/>
</dbReference>
<keyword evidence="9" id="KW-1185">Reference proteome</keyword>
<sequence>MGLDDGTSRKDDIESDRIEEPLLDKKDYTLRGYQNQPDSVVSIPSSQEGSSVFGYNVGVRPFQDVSFAIIFLLLVVISVAFGIYGVVHSNSEYQWVETAQYEPKQQTCSIPEGMLLEPMQASDAKWQIAYVIMPQRLKNLLFSSRAPSATPIWITLGIALVLSGPFALGVLFLLRVYTKELVYATLPLIILLPIVLNLTWFILCQRSEECLKEFDPAGQYVLFGIILLMCALMIYVIYSNWDRIQLTIRIVKTSSEALHQNLALLFVLPGLSLVLVVFCVPFVIFIGYSYTNGKVVPNPDVLAGESIQCARGTDTPCCVWQTASWVPYYMYLSGFSVLWSSTIMAQIQVFTISGTISQWYFAQAGSSAMNSTRRALSVAFGPSFGTACLAGLVVAIVRIIRGAANSTDNEQAQESALAIFLRACLQSILDAVEFFTRFTTNFAAITGESFCNSASMTYNLLKRNLLSTVLVEIISDRLLAMVTFVLTLVYALLIYGVLSLSTSLAKDQKLIAAVLSWLIVFLVLVLFVRVLSNIIDTVYICYAMDKDQGVVSKSEVHDVLVLLPASQEENPSLAVRREN</sequence>